<organism evidence="2 3">
    <name type="scientific">Streptococcus cuniculi</name>
    <dbReference type="NCBI Taxonomy" id="1432788"/>
    <lineage>
        <taxon>Bacteria</taxon>
        <taxon>Bacillati</taxon>
        <taxon>Bacillota</taxon>
        <taxon>Bacilli</taxon>
        <taxon>Lactobacillales</taxon>
        <taxon>Streptococcaceae</taxon>
        <taxon>Streptococcus</taxon>
    </lineage>
</organism>
<evidence type="ECO:0000256" key="1">
    <source>
        <dbReference type="SAM" id="Coils"/>
    </source>
</evidence>
<dbReference type="Proteomes" id="UP000297253">
    <property type="component" value="Unassembled WGS sequence"/>
</dbReference>
<feature type="coiled-coil region" evidence="1">
    <location>
        <begin position="60"/>
        <end position="87"/>
    </location>
</feature>
<accession>A0A4Y9JCF8</accession>
<reference evidence="2 3" key="1">
    <citation type="submission" date="2019-03" db="EMBL/GenBank/DDBJ databases">
        <title>Diversity of the mouse oral microbiome.</title>
        <authorList>
            <person name="Joseph S."/>
            <person name="Aduse-Opoku J."/>
            <person name="Curtis M."/>
            <person name="Wade W."/>
            <person name="Hashim A."/>
        </authorList>
    </citation>
    <scope>NUCLEOTIDE SEQUENCE [LARGE SCALE GENOMIC DNA]</scope>
    <source>
        <strain evidence="2 3">WM131</strain>
    </source>
</reference>
<keyword evidence="1" id="KW-0175">Coiled coil</keyword>
<dbReference type="EMBL" id="SPPD01000002">
    <property type="protein sequence ID" value="TFU98527.1"/>
    <property type="molecule type" value="Genomic_DNA"/>
</dbReference>
<dbReference type="RefSeq" id="WP_135181200.1">
    <property type="nucleotide sequence ID" value="NZ_JADGKZ010000002.1"/>
</dbReference>
<gene>
    <name evidence="2" type="ORF">E4T82_01810</name>
</gene>
<proteinExistence type="predicted"/>
<evidence type="ECO:0000313" key="2">
    <source>
        <dbReference type="EMBL" id="TFU98527.1"/>
    </source>
</evidence>
<protein>
    <submittedName>
        <fullName evidence="2">Uncharacterized protein</fullName>
    </submittedName>
</protein>
<comment type="caution">
    <text evidence="2">The sequence shown here is derived from an EMBL/GenBank/DDBJ whole genome shotgun (WGS) entry which is preliminary data.</text>
</comment>
<evidence type="ECO:0000313" key="3">
    <source>
        <dbReference type="Proteomes" id="UP000297253"/>
    </source>
</evidence>
<sequence>MNEIEALEEEYLETCRQVDQKEDKLLELRYKARNTTDKWIAWLEQFHQEQTPFSERQAAMQSLTSSLEEFERMLNSKEIELEEYREETTREYYRKLEAFEEAKDGGNLETLEQKGL</sequence>
<dbReference type="AlphaFoldDB" id="A0A4Y9JCF8"/>
<name>A0A4Y9JCF8_9STRE</name>